<protein>
    <submittedName>
        <fullName evidence="1">Uncharacterized protein</fullName>
    </submittedName>
</protein>
<gene>
    <name evidence="1" type="ORF">TSAR_003626</name>
</gene>
<evidence type="ECO:0000313" key="1">
    <source>
        <dbReference type="EMBL" id="OXU19829.1"/>
    </source>
</evidence>
<keyword evidence="2" id="KW-1185">Reference proteome</keyword>
<accession>A0A232EN87</accession>
<dbReference type="Proteomes" id="UP000215335">
    <property type="component" value="Unassembled WGS sequence"/>
</dbReference>
<proteinExistence type="predicted"/>
<comment type="caution">
    <text evidence="1">The sequence shown here is derived from an EMBL/GenBank/DDBJ whole genome shotgun (WGS) entry which is preliminary data.</text>
</comment>
<dbReference type="EMBL" id="NNAY01003192">
    <property type="protein sequence ID" value="OXU19829.1"/>
    <property type="molecule type" value="Genomic_DNA"/>
</dbReference>
<sequence length="40" mass="4566">MQGKMSLMETAQKVPLRLVLTLTLRIPEGDTLLVQKRNKN</sequence>
<dbReference type="AlphaFoldDB" id="A0A232EN87"/>
<reference evidence="1 2" key="1">
    <citation type="journal article" date="2017" name="Curr. Biol.">
        <title>The Evolution of Venom by Co-option of Single-Copy Genes.</title>
        <authorList>
            <person name="Martinson E.O."/>
            <person name="Mrinalini"/>
            <person name="Kelkar Y.D."/>
            <person name="Chang C.H."/>
            <person name="Werren J.H."/>
        </authorList>
    </citation>
    <scope>NUCLEOTIDE SEQUENCE [LARGE SCALE GENOMIC DNA]</scope>
    <source>
        <strain evidence="1 2">Alberta</strain>
        <tissue evidence="1">Whole body</tissue>
    </source>
</reference>
<name>A0A232EN87_9HYME</name>
<evidence type="ECO:0000313" key="2">
    <source>
        <dbReference type="Proteomes" id="UP000215335"/>
    </source>
</evidence>
<organism evidence="1 2">
    <name type="scientific">Trichomalopsis sarcophagae</name>
    <dbReference type="NCBI Taxonomy" id="543379"/>
    <lineage>
        <taxon>Eukaryota</taxon>
        <taxon>Metazoa</taxon>
        <taxon>Ecdysozoa</taxon>
        <taxon>Arthropoda</taxon>
        <taxon>Hexapoda</taxon>
        <taxon>Insecta</taxon>
        <taxon>Pterygota</taxon>
        <taxon>Neoptera</taxon>
        <taxon>Endopterygota</taxon>
        <taxon>Hymenoptera</taxon>
        <taxon>Apocrita</taxon>
        <taxon>Proctotrupomorpha</taxon>
        <taxon>Chalcidoidea</taxon>
        <taxon>Pteromalidae</taxon>
        <taxon>Pteromalinae</taxon>
        <taxon>Trichomalopsis</taxon>
    </lineage>
</organism>